<protein>
    <recommendedName>
        <fullName evidence="3">DUF4773 domain-containing protein</fullName>
    </recommendedName>
</protein>
<feature type="region of interest" description="Disordered" evidence="1">
    <location>
        <begin position="227"/>
        <end position="252"/>
    </location>
</feature>
<dbReference type="Pfam" id="PF15998">
    <property type="entry name" value="DUF4773"/>
    <property type="match status" value="1"/>
</dbReference>
<evidence type="ECO:0000313" key="4">
    <source>
        <dbReference type="EMBL" id="KAH3706457.1"/>
    </source>
</evidence>
<dbReference type="PANTHER" id="PTHR36299">
    <property type="entry name" value="AGAP008005-PA"/>
    <property type="match status" value="1"/>
</dbReference>
<gene>
    <name evidence="4" type="ORF">DPMN_065843</name>
</gene>
<evidence type="ECO:0000256" key="1">
    <source>
        <dbReference type="SAM" id="MobiDB-lite"/>
    </source>
</evidence>
<keyword evidence="5" id="KW-1185">Reference proteome</keyword>
<keyword evidence="2" id="KW-0732">Signal</keyword>
<dbReference type="PANTHER" id="PTHR36299:SF2">
    <property type="entry name" value="DUF4773 DOMAIN-CONTAINING PROTEIN"/>
    <property type="match status" value="1"/>
</dbReference>
<evidence type="ECO:0000256" key="2">
    <source>
        <dbReference type="SAM" id="SignalP"/>
    </source>
</evidence>
<reference evidence="4" key="1">
    <citation type="journal article" date="2019" name="bioRxiv">
        <title>The Genome of the Zebra Mussel, Dreissena polymorpha: A Resource for Invasive Species Research.</title>
        <authorList>
            <person name="McCartney M.A."/>
            <person name="Auch B."/>
            <person name="Kono T."/>
            <person name="Mallez S."/>
            <person name="Zhang Y."/>
            <person name="Obille A."/>
            <person name="Becker A."/>
            <person name="Abrahante J.E."/>
            <person name="Garbe J."/>
            <person name="Badalamenti J.P."/>
            <person name="Herman A."/>
            <person name="Mangelson H."/>
            <person name="Liachko I."/>
            <person name="Sullivan S."/>
            <person name="Sone E.D."/>
            <person name="Koren S."/>
            <person name="Silverstein K.A.T."/>
            <person name="Beckman K.B."/>
            <person name="Gohl D.M."/>
        </authorList>
    </citation>
    <scope>NUCLEOTIDE SEQUENCE</scope>
    <source>
        <strain evidence="4">Duluth1</strain>
        <tissue evidence="4">Whole animal</tissue>
    </source>
</reference>
<proteinExistence type="predicted"/>
<feature type="chain" id="PRO_5038736756" description="DUF4773 domain-containing protein" evidence="2">
    <location>
        <begin position="23"/>
        <end position="252"/>
    </location>
</feature>
<dbReference type="EMBL" id="JAIWYP010000014">
    <property type="protein sequence ID" value="KAH3706457.1"/>
    <property type="molecule type" value="Genomic_DNA"/>
</dbReference>
<sequence>MELMVVILSVLILNVAFTGCQGKTILTNDNVVDKDNENAVVELLQLLTSIEDVQTPDIGIHDDLEAVSIDVTDVQTSDASIYDDHEAVSEEVTDAILKEIMAVITGDEELDLIKGCTHGRCKFCTRTKWFKVCVEASILRLGFEVAVTLNGRTIYRKKISIRNPPPICFNRIPGLSSLADVCLVVYDVDLGSKSACVKITFKVKIGPFKKGFSIKIGCFRIPLASSPEMNQSSGNTSEALTYNGSRLRNPYV</sequence>
<comment type="caution">
    <text evidence="4">The sequence shown here is derived from an EMBL/GenBank/DDBJ whole genome shotgun (WGS) entry which is preliminary data.</text>
</comment>
<feature type="signal peptide" evidence="2">
    <location>
        <begin position="1"/>
        <end position="22"/>
    </location>
</feature>
<reference evidence="4" key="2">
    <citation type="submission" date="2020-11" db="EMBL/GenBank/DDBJ databases">
        <authorList>
            <person name="McCartney M.A."/>
            <person name="Auch B."/>
            <person name="Kono T."/>
            <person name="Mallez S."/>
            <person name="Becker A."/>
            <person name="Gohl D.M."/>
            <person name="Silverstein K.A.T."/>
            <person name="Koren S."/>
            <person name="Bechman K.B."/>
            <person name="Herman A."/>
            <person name="Abrahante J.E."/>
            <person name="Garbe J."/>
        </authorList>
    </citation>
    <scope>NUCLEOTIDE SEQUENCE</scope>
    <source>
        <strain evidence="4">Duluth1</strain>
        <tissue evidence="4">Whole animal</tissue>
    </source>
</reference>
<evidence type="ECO:0000259" key="3">
    <source>
        <dbReference type="Pfam" id="PF15998"/>
    </source>
</evidence>
<feature type="domain" description="DUF4773" evidence="3">
    <location>
        <begin position="116"/>
        <end position="221"/>
    </location>
</feature>
<name>A0A9D4BSH4_DREPO</name>
<dbReference type="OrthoDB" id="5952164at2759"/>
<accession>A0A9D4BSH4</accession>
<organism evidence="4 5">
    <name type="scientific">Dreissena polymorpha</name>
    <name type="common">Zebra mussel</name>
    <name type="synonym">Mytilus polymorpha</name>
    <dbReference type="NCBI Taxonomy" id="45954"/>
    <lineage>
        <taxon>Eukaryota</taxon>
        <taxon>Metazoa</taxon>
        <taxon>Spiralia</taxon>
        <taxon>Lophotrochozoa</taxon>
        <taxon>Mollusca</taxon>
        <taxon>Bivalvia</taxon>
        <taxon>Autobranchia</taxon>
        <taxon>Heteroconchia</taxon>
        <taxon>Euheterodonta</taxon>
        <taxon>Imparidentia</taxon>
        <taxon>Neoheterodontei</taxon>
        <taxon>Myida</taxon>
        <taxon>Dreissenoidea</taxon>
        <taxon>Dreissenidae</taxon>
        <taxon>Dreissena</taxon>
    </lineage>
</organism>
<dbReference type="Proteomes" id="UP000828390">
    <property type="component" value="Unassembled WGS sequence"/>
</dbReference>
<evidence type="ECO:0000313" key="5">
    <source>
        <dbReference type="Proteomes" id="UP000828390"/>
    </source>
</evidence>
<dbReference type="AlphaFoldDB" id="A0A9D4BSH4"/>
<feature type="compositionally biased region" description="Polar residues" evidence="1">
    <location>
        <begin position="227"/>
        <end position="246"/>
    </location>
</feature>
<dbReference type="InterPro" id="IPR031941">
    <property type="entry name" value="DUF4773"/>
</dbReference>